<comment type="caution">
    <text evidence="2">The sequence shown here is derived from an EMBL/GenBank/DDBJ whole genome shotgun (WGS) entry which is preliminary data.</text>
</comment>
<dbReference type="EMBL" id="LSSM01001939">
    <property type="protein sequence ID" value="OMJ23914.1"/>
    <property type="molecule type" value="Genomic_DNA"/>
</dbReference>
<protein>
    <recommendedName>
        <fullName evidence="1">Integrase zinc-binding domain-containing protein</fullName>
    </recommendedName>
</protein>
<proteinExistence type="predicted"/>
<accession>A0A1R1YAK3</accession>
<dbReference type="InterPro" id="IPR041588">
    <property type="entry name" value="Integrase_H2C2"/>
</dbReference>
<evidence type="ECO:0000313" key="3">
    <source>
        <dbReference type="Proteomes" id="UP000187429"/>
    </source>
</evidence>
<dbReference type="AlphaFoldDB" id="A0A1R1YAK3"/>
<gene>
    <name evidence="2" type="ORF">AYI69_g4822</name>
</gene>
<organism evidence="2 3">
    <name type="scientific">Smittium culicis</name>
    <dbReference type="NCBI Taxonomy" id="133412"/>
    <lineage>
        <taxon>Eukaryota</taxon>
        <taxon>Fungi</taxon>
        <taxon>Fungi incertae sedis</taxon>
        <taxon>Zoopagomycota</taxon>
        <taxon>Kickxellomycotina</taxon>
        <taxon>Harpellomycetes</taxon>
        <taxon>Harpellales</taxon>
        <taxon>Legeriomycetaceae</taxon>
        <taxon>Smittium</taxon>
    </lineage>
</organism>
<dbReference type="Proteomes" id="UP000187429">
    <property type="component" value="Unassembled WGS sequence"/>
</dbReference>
<keyword evidence="3" id="KW-1185">Reference proteome</keyword>
<dbReference type="Pfam" id="PF17921">
    <property type="entry name" value="Integrase_H2C2"/>
    <property type="match status" value="1"/>
</dbReference>
<reference evidence="3" key="1">
    <citation type="submission" date="2017-01" db="EMBL/GenBank/DDBJ databases">
        <authorList>
            <person name="Wang Y."/>
            <person name="White M."/>
            <person name="Kvist S."/>
            <person name="Moncalvo J.-M."/>
        </authorList>
    </citation>
    <scope>NUCLEOTIDE SEQUENCE [LARGE SCALE GENOMIC DNA]</scope>
    <source>
        <strain evidence="3">ID-206-W2</strain>
    </source>
</reference>
<name>A0A1R1YAK3_9FUNG</name>
<evidence type="ECO:0000313" key="2">
    <source>
        <dbReference type="EMBL" id="OMJ23914.1"/>
    </source>
</evidence>
<dbReference type="OrthoDB" id="5592268at2759"/>
<sequence>MENKLYKKLFSGELKEVLLGESGIANTLKKVKKIYSGEKLYEKVTKIVTSCDTCQRFGTRLPTNNFAVPIIATRPFEIMSLDAVRPIQPVS</sequence>
<feature type="domain" description="Integrase zinc-binding" evidence="1">
    <location>
        <begin position="18"/>
        <end position="58"/>
    </location>
</feature>
<evidence type="ECO:0000259" key="1">
    <source>
        <dbReference type="Pfam" id="PF17921"/>
    </source>
</evidence>